<dbReference type="AlphaFoldDB" id="A0A927N1P3"/>
<keyword evidence="2" id="KW-1185">Reference proteome</keyword>
<sequence length="131" mass="15149">MRPTRPRLDAARIGVDHLLTRETRDESTRGWEVSRLVGLEPATGQITFYATVDLASRCGVSADDRRVRDLITWLETLQGPYGLWEHHAHPQLSRWLTFDLEASLRRLAHGDWIGNEEPASLTPYKRGRRRY</sequence>
<dbReference type="Proteomes" id="UP000638648">
    <property type="component" value="Unassembled WGS sequence"/>
</dbReference>
<organism evidence="1 2">
    <name type="scientific">Actinopolymorpha pittospori</name>
    <dbReference type="NCBI Taxonomy" id="648752"/>
    <lineage>
        <taxon>Bacteria</taxon>
        <taxon>Bacillati</taxon>
        <taxon>Actinomycetota</taxon>
        <taxon>Actinomycetes</taxon>
        <taxon>Propionibacteriales</taxon>
        <taxon>Actinopolymorphaceae</taxon>
        <taxon>Actinopolymorpha</taxon>
    </lineage>
</organism>
<dbReference type="EMBL" id="JADBEM010000001">
    <property type="protein sequence ID" value="MBE1608683.1"/>
    <property type="molecule type" value="Genomic_DNA"/>
</dbReference>
<accession>A0A927N1P3</accession>
<evidence type="ECO:0000313" key="2">
    <source>
        <dbReference type="Proteomes" id="UP000638648"/>
    </source>
</evidence>
<name>A0A927N1P3_9ACTN</name>
<protein>
    <submittedName>
        <fullName evidence="1">Uncharacterized protein</fullName>
    </submittedName>
</protein>
<reference evidence="1" key="1">
    <citation type="submission" date="2020-10" db="EMBL/GenBank/DDBJ databases">
        <title>Sequencing the genomes of 1000 actinobacteria strains.</title>
        <authorList>
            <person name="Klenk H.-P."/>
        </authorList>
    </citation>
    <scope>NUCLEOTIDE SEQUENCE</scope>
    <source>
        <strain evidence="1">DSM 45354</strain>
    </source>
</reference>
<proteinExistence type="predicted"/>
<dbReference type="RefSeq" id="WP_192752406.1">
    <property type="nucleotide sequence ID" value="NZ_BAABJL010000155.1"/>
</dbReference>
<gene>
    <name evidence="1" type="ORF">HEB94_005531</name>
</gene>
<comment type="caution">
    <text evidence="1">The sequence shown here is derived from an EMBL/GenBank/DDBJ whole genome shotgun (WGS) entry which is preliminary data.</text>
</comment>
<evidence type="ECO:0000313" key="1">
    <source>
        <dbReference type="EMBL" id="MBE1608683.1"/>
    </source>
</evidence>